<keyword evidence="10" id="KW-1185">Reference proteome</keyword>
<sequence>MEMHARKSRAILLIVAVALATGALVTALGISHIAARQVDADLAASTVNSVTVVPRPVESATGMTFPDDAEERARSLDLVAEVGRRLDISGSASATVTRDVLGEGDPVSVTVAGATSGYVPAVGGTLSGDQAWLLDTDEDIVCVGPAAAEALGIPVTANPTGLSLRIDGKLYDVVGFVTSGDVNLDSVVFVPYSHALAVVGSDDEASLRVLTHPGGGVPVAHTIRSVIRPDAPERLRASSVVDVSDLRAGVTTQMDRLAAGIGALLLVLTILLIANAMIVSVMSRTAEIGVRRALGASRSAVASLFLIEGGAVGFLGGLTGSALAVVSLLAVSLVHEWSAVMNPVVIGLGPLVGVVAGLVSSLYPAFRAAGIEPALAVRSD</sequence>
<dbReference type="GO" id="GO:0022857">
    <property type="term" value="F:transmembrane transporter activity"/>
    <property type="evidence" value="ECO:0007669"/>
    <property type="project" value="TreeGrafter"/>
</dbReference>
<evidence type="ECO:0000256" key="5">
    <source>
        <dbReference type="ARBA" id="ARBA00023136"/>
    </source>
</evidence>
<comment type="similarity">
    <text evidence="6">Belongs to the ABC-4 integral membrane protein family.</text>
</comment>
<dbReference type="eggNOG" id="COG0577">
    <property type="taxonomic scope" value="Bacteria"/>
</dbReference>
<dbReference type="Pfam" id="PF02687">
    <property type="entry name" value="FtsX"/>
    <property type="match status" value="1"/>
</dbReference>
<dbReference type="InterPro" id="IPR003838">
    <property type="entry name" value="ABC3_permease_C"/>
</dbReference>
<dbReference type="GO" id="GO:0005886">
    <property type="term" value="C:plasma membrane"/>
    <property type="evidence" value="ECO:0007669"/>
    <property type="project" value="UniProtKB-SubCell"/>
</dbReference>
<dbReference type="PANTHER" id="PTHR30572:SF4">
    <property type="entry name" value="ABC TRANSPORTER PERMEASE YTRF"/>
    <property type="match status" value="1"/>
</dbReference>
<dbReference type="PANTHER" id="PTHR30572">
    <property type="entry name" value="MEMBRANE COMPONENT OF TRANSPORTER-RELATED"/>
    <property type="match status" value="1"/>
</dbReference>
<feature type="transmembrane region" description="Helical" evidence="7">
    <location>
        <begin position="257"/>
        <end position="279"/>
    </location>
</feature>
<dbReference type="EMBL" id="CP001706">
    <property type="protein sequence ID" value="ACV08044.1"/>
    <property type="molecule type" value="Genomic_DNA"/>
</dbReference>
<evidence type="ECO:0000313" key="10">
    <source>
        <dbReference type="Proteomes" id="UP000000628"/>
    </source>
</evidence>
<evidence type="ECO:0000256" key="4">
    <source>
        <dbReference type="ARBA" id="ARBA00022989"/>
    </source>
</evidence>
<accession>C7QZN8</accession>
<evidence type="ECO:0000256" key="1">
    <source>
        <dbReference type="ARBA" id="ARBA00004651"/>
    </source>
</evidence>
<gene>
    <name evidence="9" type="ordered locus">Jden_0375</name>
</gene>
<evidence type="ECO:0000256" key="6">
    <source>
        <dbReference type="ARBA" id="ARBA00038076"/>
    </source>
</evidence>
<dbReference type="HOGENOM" id="CLU_000604_8_0_11"/>
<dbReference type="Proteomes" id="UP000000628">
    <property type="component" value="Chromosome"/>
</dbReference>
<dbReference type="AlphaFoldDB" id="C7QZN8"/>
<feature type="domain" description="ABC3 transporter permease C-terminal" evidence="8">
    <location>
        <begin position="261"/>
        <end position="373"/>
    </location>
</feature>
<keyword evidence="4 7" id="KW-1133">Transmembrane helix</keyword>
<keyword evidence="2" id="KW-1003">Cell membrane</keyword>
<keyword evidence="5 7" id="KW-0472">Membrane</keyword>
<comment type="subcellular location">
    <subcellularLocation>
        <location evidence="1">Cell membrane</location>
        <topology evidence="1">Multi-pass membrane protein</topology>
    </subcellularLocation>
</comment>
<name>C7QZN8_JONDD</name>
<evidence type="ECO:0000256" key="3">
    <source>
        <dbReference type="ARBA" id="ARBA00022692"/>
    </source>
</evidence>
<evidence type="ECO:0000256" key="7">
    <source>
        <dbReference type="SAM" id="Phobius"/>
    </source>
</evidence>
<keyword evidence="3 7" id="KW-0812">Transmembrane</keyword>
<dbReference type="InterPro" id="IPR050250">
    <property type="entry name" value="Macrolide_Exporter_MacB"/>
</dbReference>
<evidence type="ECO:0000259" key="8">
    <source>
        <dbReference type="Pfam" id="PF02687"/>
    </source>
</evidence>
<protein>
    <recommendedName>
        <fullName evidence="8">ABC3 transporter permease C-terminal domain-containing protein</fullName>
    </recommendedName>
</protein>
<proteinExistence type="inferred from homology"/>
<evidence type="ECO:0000313" key="9">
    <source>
        <dbReference type="EMBL" id="ACV08044.1"/>
    </source>
</evidence>
<reference evidence="9 10" key="1">
    <citation type="journal article" date="2009" name="Stand. Genomic Sci.">
        <title>Complete genome sequence of Jonesia denitrificans type strain (Prevot 55134).</title>
        <authorList>
            <person name="Pukall R."/>
            <person name="Gehrich-Schroter G."/>
            <person name="Lapidus A."/>
            <person name="Nolan M."/>
            <person name="Glavina Del Rio T."/>
            <person name="Lucas S."/>
            <person name="Chen F."/>
            <person name="Tice H."/>
            <person name="Pitluck S."/>
            <person name="Cheng J.F."/>
            <person name="Copeland A."/>
            <person name="Saunders E."/>
            <person name="Brettin T."/>
            <person name="Detter J.C."/>
            <person name="Bruce D."/>
            <person name="Goodwin L."/>
            <person name="Pati A."/>
            <person name="Ivanova N."/>
            <person name="Mavromatis K."/>
            <person name="Ovchinnikova G."/>
            <person name="Chen A."/>
            <person name="Palaniappan K."/>
            <person name="Land M."/>
            <person name="Hauser L."/>
            <person name="Chang Y.J."/>
            <person name="Jeffries C.D."/>
            <person name="Chain P."/>
            <person name="Goker M."/>
            <person name="Bristow J."/>
            <person name="Eisen J.A."/>
            <person name="Markowitz V."/>
            <person name="Hugenholtz P."/>
            <person name="Kyrpides N.C."/>
            <person name="Klenk H.P."/>
            <person name="Han C."/>
        </authorList>
    </citation>
    <scope>NUCLEOTIDE SEQUENCE [LARGE SCALE GENOMIC DNA]</scope>
    <source>
        <strain evidence="10">ATCC 14870 / DSM 20603 / BCRC 15368 / CIP 55.134 / JCM 11481 / NBRC 15587 / NCTC 10816 / Prevot 55134</strain>
    </source>
</reference>
<feature type="transmembrane region" description="Helical" evidence="7">
    <location>
        <begin position="300"/>
        <end position="333"/>
    </location>
</feature>
<dbReference type="STRING" id="471856.Jden_0375"/>
<dbReference type="KEGG" id="jde:Jden_0375"/>
<evidence type="ECO:0000256" key="2">
    <source>
        <dbReference type="ARBA" id="ARBA00022475"/>
    </source>
</evidence>
<organism evidence="9 10">
    <name type="scientific">Jonesia denitrificans (strain ATCC 14870 / DSM 20603 / BCRC 15368 / CIP 55.134 / JCM 11481 / NBRC 15587 / NCTC 10816 / Prevot 55134)</name>
    <name type="common">Listeria denitrificans</name>
    <dbReference type="NCBI Taxonomy" id="471856"/>
    <lineage>
        <taxon>Bacteria</taxon>
        <taxon>Bacillati</taxon>
        <taxon>Actinomycetota</taxon>
        <taxon>Actinomycetes</taxon>
        <taxon>Micrococcales</taxon>
        <taxon>Jonesiaceae</taxon>
        <taxon>Jonesia</taxon>
    </lineage>
</organism>
<feature type="transmembrane region" description="Helical" evidence="7">
    <location>
        <begin position="345"/>
        <end position="366"/>
    </location>
</feature>